<keyword evidence="1" id="KW-0812">Transmembrane</keyword>
<evidence type="ECO:0000256" key="1">
    <source>
        <dbReference type="SAM" id="Phobius"/>
    </source>
</evidence>
<dbReference type="Proteomes" id="UP000219338">
    <property type="component" value="Unassembled WGS sequence"/>
</dbReference>
<keyword evidence="3" id="KW-1185">Reference proteome</keyword>
<evidence type="ECO:0000313" key="3">
    <source>
        <dbReference type="Proteomes" id="UP000219338"/>
    </source>
</evidence>
<evidence type="ECO:0000313" key="2">
    <source>
        <dbReference type="EMBL" id="SJL08937.1"/>
    </source>
</evidence>
<keyword evidence="1" id="KW-0472">Membrane</keyword>
<dbReference type="EMBL" id="FUEG01000010">
    <property type="protein sequence ID" value="SJL08937.1"/>
    <property type="molecule type" value="Genomic_DNA"/>
</dbReference>
<keyword evidence="1" id="KW-1133">Transmembrane helix</keyword>
<dbReference type="AlphaFoldDB" id="A0A284RJP1"/>
<proteinExistence type="predicted"/>
<organism evidence="2 3">
    <name type="scientific">Armillaria ostoyae</name>
    <name type="common">Armillaria root rot fungus</name>
    <dbReference type="NCBI Taxonomy" id="47428"/>
    <lineage>
        <taxon>Eukaryota</taxon>
        <taxon>Fungi</taxon>
        <taxon>Dikarya</taxon>
        <taxon>Basidiomycota</taxon>
        <taxon>Agaricomycotina</taxon>
        <taxon>Agaricomycetes</taxon>
        <taxon>Agaricomycetidae</taxon>
        <taxon>Agaricales</taxon>
        <taxon>Marasmiineae</taxon>
        <taxon>Physalacriaceae</taxon>
        <taxon>Armillaria</taxon>
    </lineage>
</organism>
<gene>
    <name evidence="2" type="ORF">ARMOST_12312</name>
</gene>
<reference evidence="3" key="1">
    <citation type="journal article" date="2017" name="Nat. Ecol. Evol.">
        <title>Genome expansion and lineage-specific genetic innovations in the forest pathogenic fungi Armillaria.</title>
        <authorList>
            <person name="Sipos G."/>
            <person name="Prasanna A.N."/>
            <person name="Walter M.C."/>
            <person name="O'Connor E."/>
            <person name="Balint B."/>
            <person name="Krizsan K."/>
            <person name="Kiss B."/>
            <person name="Hess J."/>
            <person name="Varga T."/>
            <person name="Slot J."/>
            <person name="Riley R."/>
            <person name="Boka B."/>
            <person name="Rigling D."/>
            <person name="Barry K."/>
            <person name="Lee J."/>
            <person name="Mihaltcheva S."/>
            <person name="LaButti K."/>
            <person name="Lipzen A."/>
            <person name="Waldron R."/>
            <person name="Moloney N.M."/>
            <person name="Sperisen C."/>
            <person name="Kredics L."/>
            <person name="Vagvoelgyi C."/>
            <person name="Patrignani A."/>
            <person name="Fitzpatrick D."/>
            <person name="Nagy I."/>
            <person name="Doyle S."/>
            <person name="Anderson J.B."/>
            <person name="Grigoriev I.V."/>
            <person name="Gueldener U."/>
            <person name="Muensterkoetter M."/>
            <person name="Nagy L.G."/>
        </authorList>
    </citation>
    <scope>NUCLEOTIDE SEQUENCE [LARGE SCALE GENOMIC DNA]</scope>
    <source>
        <strain evidence="3">C18/9</strain>
    </source>
</reference>
<accession>A0A284RJP1</accession>
<sequence>MSMKVHTLAWFMFSFSELVRPLIRLIFGPRRRIAFRRAGGDRLQTCPQRRLTTLLIPPP</sequence>
<protein>
    <submittedName>
        <fullName evidence="2">Uncharacterized protein</fullName>
    </submittedName>
</protein>
<feature type="transmembrane region" description="Helical" evidence="1">
    <location>
        <begin position="6"/>
        <end position="27"/>
    </location>
</feature>
<name>A0A284RJP1_ARMOS</name>